<evidence type="ECO:0000256" key="2">
    <source>
        <dbReference type="ARBA" id="ARBA00022525"/>
    </source>
</evidence>
<evidence type="ECO:0000256" key="1">
    <source>
        <dbReference type="ARBA" id="ARBA00004613"/>
    </source>
</evidence>
<sequence>MSKATTLLMLVMLLPVLIVGCSEETNVAEPQQVLDPGNGSALPMETLPDGAILESATLYIYAVEANHHTINAHQITTPWDEMTVTWNNFGGGFAPEVVSSFVADAADWHSVDLTPLVQSWLDGTAENHGVLLDQATMEFPFAKFRSTDYFYNNPYMEICYLVDDLLECMIIPVLGDTYIWEYMPDENYGGNNALYTGWYNENYLEKQTLIKFDLEIQECGECEGGVNELTLRYLGSSEDHVIIYAGDKPDMSMMLFKGIVQPNEDITFAGIGDMGTMGPKINIWVNERFHVKIHTSCSEPIGPGLLRGNFRILAGRSRLGGPLCPLDLPFDKDEAIFYAPHYAVKGGR</sequence>
<reference evidence="6" key="1">
    <citation type="submission" date="2021-05" db="EMBL/GenBank/DDBJ databases">
        <title>Energy efficiency and biological interactions define the core microbiome of deep oligotrophic groundwater.</title>
        <authorList>
            <person name="Mehrshad M."/>
            <person name="Lopez-Fernandez M."/>
            <person name="Bell E."/>
            <person name="Bernier-Latmani R."/>
            <person name="Bertilsson S."/>
            <person name="Dopson M."/>
        </authorList>
    </citation>
    <scope>NUCLEOTIDE SEQUENCE</scope>
    <source>
        <strain evidence="6">Modern_marine.mb.64</strain>
    </source>
</reference>
<evidence type="ECO:0000313" key="6">
    <source>
        <dbReference type="EMBL" id="MBU2692609.1"/>
    </source>
</evidence>
<comment type="subcellular location">
    <subcellularLocation>
        <location evidence="1">Secreted</location>
    </subcellularLocation>
</comment>
<dbReference type="InterPro" id="IPR055890">
    <property type="entry name" value="DUF7467"/>
</dbReference>
<dbReference type="Proteomes" id="UP000777784">
    <property type="component" value="Unassembled WGS sequence"/>
</dbReference>
<dbReference type="Pfam" id="PF24269">
    <property type="entry name" value="DUF7467"/>
    <property type="match status" value="1"/>
</dbReference>
<dbReference type="InterPro" id="IPR055372">
    <property type="entry name" value="CBM96"/>
</dbReference>
<dbReference type="AlphaFoldDB" id="A0A948RZT3"/>
<evidence type="ECO:0000259" key="4">
    <source>
        <dbReference type="Pfam" id="PF24269"/>
    </source>
</evidence>
<dbReference type="PROSITE" id="PS51257">
    <property type="entry name" value="PROKAR_LIPOPROTEIN"/>
    <property type="match status" value="1"/>
</dbReference>
<evidence type="ECO:0000256" key="3">
    <source>
        <dbReference type="ARBA" id="ARBA00022729"/>
    </source>
</evidence>
<evidence type="ECO:0000313" key="7">
    <source>
        <dbReference type="Proteomes" id="UP000777784"/>
    </source>
</evidence>
<organism evidence="6 7">
    <name type="scientific">Eiseniibacteriota bacterium</name>
    <dbReference type="NCBI Taxonomy" id="2212470"/>
    <lineage>
        <taxon>Bacteria</taxon>
        <taxon>Candidatus Eiseniibacteriota</taxon>
    </lineage>
</organism>
<dbReference type="NCBIfam" id="NF033679">
    <property type="entry name" value="DNRLRE_dom"/>
    <property type="match status" value="1"/>
</dbReference>
<protein>
    <submittedName>
        <fullName evidence="6">DNRLRE domain-containing protein</fullName>
    </submittedName>
</protein>
<keyword evidence="2" id="KW-0964">Secreted</keyword>
<evidence type="ECO:0000259" key="5">
    <source>
        <dbReference type="Pfam" id="PF24517"/>
    </source>
</evidence>
<feature type="domain" description="DUF7467" evidence="4">
    <location>
        <begin position="240"/>
        <end position="312"/>
    </location>
</feature>
<gene>
    <name evidence="6" type="ORF">KJ970_16970</name>
</gene>
<dbReference type="EMBL" id="JAHJDP010000097">
    <property type="protein sequence ID" value="MBU2692609.1"/>
    <property type="molecule type" value="Genomic_DNA"/>
</dbReference>
<feature type="domain" description="Carbohydrate-binding module family 96" evidence="5">
    <location>
        <begin position="49"/>
        <end position="158"/>
    </location>
</feature>
<comment type="caution">
    <text evidence="6">The sequence shown here is derived from an EMBL/GenBank/DDBJ whole genome shotgun (WGS) entry which is preliminary data.</text>
</comment>
<dbReference type="Pfam" id="PF24517">
    <property type="entry name" value="CBM96"/>
    <property type="match status" value="1"/>
</dbReference>
<dbReference type="GO" id="GO:0005576">
    <property type="term" value="C:extracellular region"/>
    <property type="evidence" value="ECO:0007669"/>
    <property type="project" value="UniProtKB-SubCell"/>
</dbReference>
<proteinExistence type="predicted"/>
<name>A0A948RZT3_UNCEI</name>
<accession>A0A948RZT3</accession>
<keyword evidence="3" id="KW-0732">Signal</keyword>
<dbReference type="Gene3D" id="2.60.120.970">
    <property type="match status" value="1"/>
</dbReference>